<gene>
    <name evidence="1" type="ORF">SO802_021270</name>
</gene>
<comment type="caution">
    <text evidence="1">The sequence shown here is derived from an EMBL/GenBank/DDBJ whole genome shotgun (WGS) entry which is preliminary data.</text>
</comment>
<dbReference type="EMBL" id="JAZDWU010000007">
    <property type="protein sequence ID" value="KAK9996584.1"/>
    <property type="molecule type" value="Genomic_DNA"/>
</dbReference>
<proteinExistence type="predicted"/>
<dbReference type="Proteomes" id="UP001459277">
    <property type="component" value="Unassembled WGS sequence"/>
</dbReference>
<name>A0AAW2CHB6_9ROSI</name>
<keyword evidence="2" id="KW-1185">Reference proteome</keyword>
<protein>
    <submittedName>
        <fullName evidence="1">Uncharacterized protein</fullName>
    </submittedName>
</protein>
<accession>A0AAW2CHB6</accession>
<evidence type="ECO:0000313" key="2">
    <source>
        <dbReference type="Proteomes" id="UP001459277"/>
    </source>
</evidence>
<dbReference type="AlphaFoldDB" id="A0AAW2CHB6"/>
<evidence type="ECO:0000313" key="1">
    <source>
        <dbReference type="EMBL" id="KAK9996584.1"/>
    </source>
</evidence>
<organism evidence="1 2">
    <name type="scientific">Lithocarpus litseifolius</name>
    <dbReference type="NCBI Taxonomy" id="425828"/>
    <lineage>
        <taxon>Eukaryota</taxon>
        <taxon>Viridiplantae</taxon>
        <taxon>Streptophyta</taxon>
        <taxon>Embryophyta</taxon>
        <taxon>Tracheophyta</taxon>
        <taxon>Spermatophyta</taxon>
        <taxon>Magnoliopsida</taxon>
        <taxon>eudicotyledons</taxon>
        <taxon>Gunneridae</taxon>
        <taxon>Pentapetalae</taxon>
        <taxon>rosids</taxon>
        <taxon>fabids</taxon>
        <taxon>Fagales</taxon>
        <taxon>Fagaceae</taxon>
        <taxon>Lithocarpus</taxon>
    </lineage>
</organism>
<reference evidence="1 2" key="1">
    <citation type="submission" date="2024-01" db="EMBL/GenBank/DDBJ databases">
        <title>A telomere-to-telomere, gap-free genome of sweet tea (Lithocarpus litseifolius).</title>
        <authorList>
            <person name="Zhou J."/>
        </authorList>
    </citation>
    <scope>NUCLEOTIDE SEQUENCE [LARGE SCALE GENOMIC DNA]</scope>
    <source>
        <strain evidence="1">Zhou-2022a</strain>
        <tissue evidence="1">Leaf</tissue>
    </source>
</reference>
<sequence length="90" mass="10287">MDINKDKYKPAAKKWMTTLMPNYSKMTLFWAKDKAKGDHAETAKEKCARSWDWRLVADQTTAWIGRLSGGELRVQAVLWVRAVGGQAYLP</sequence>